<dbReference type="Proteomes" id="UP001595979">
    <property type="component" value="Unassembled WGS sequence"/>
</dbReference>
<feature type="compositionally biased region" description="Polar residues" evidence="1">
    <location>
        <begin position="21"/>
        <end position="32"/>
    </location>
</feature>
<dbReference type="RefSeq" id="WP_380045959.1">
    <property type="nucleotide sequence ID" value="NZ_JBHSOH010000003.1"/>
</dbReference>
<gene>
    <name evidence="2" type="ORF">ACFPQ6_02255</name>
</gene>
<evidence type="ECO:0000256" key="1">
    <source>
        <dbReference type="SAM" id="MobiDB-lite"/>
    </source>
</evidence>
<evidence type="ECO:0000313" key="3">
    <source>
        <dbReference type="Proteomes" id="UP001595979"/>
    </source>
</evidence>
<comment type="caution">
    <text evidence="2">The sequence shown here is derived from an EMBL/GenBank/DDBJ whole genome shotgun (WGS) entry which is preliminary data.</text>
</comment>
<feature type="region of interest" description="Disordered" evidence="1">
    <location>
        <begin position="1"/>
        <end position="101"/>
    </location>
</feature>
<feature type="compositionally biased region" description="Low complexity" evidence="1">
    <location>
        <begin position="8"/>
        <end position="20"/>
    </location>
</feature>
<reference evidence="3" key="1">
    <citation type="journal article" date="2019" name="Int. J. Syst. Evol. Microbiol.">
        <title>The Global Catalogue of Microorganisms (GCM) 10K type strain sequencing project: providing services to taxonomists for standard genome sequencing and annotation.</title>
        <authorList>
            <consortium name="The Broad Institute Genomics Platform"/>
            <consortium name="The Broad Institute Genome Sequencing Center for Infectious Disease"/>
            <person name="Wu L."/>
            <person name="Ma J."/>
        </authorList>
    </citation>
    <scope>NUCLEOTIDE SEQUENCE [LARGE SCALE GENOMIC DNA]</scope>
    <source>
        <strain evidence="3">CGMCC 1.15053</strain>
    </source>
</reference>
<feature type="compositionally biased region" description="Low complexity" evidence="1">
    <location>
        <begin position="36"/>
        <end position="48"/>
    </location>
</feature>
<keyword evidence="3" id="KW-1185">Reference proteome</keyword>
<name>A0ABW1DH60_9DEIO</name>
<evidence type="ECO:0000313" key="2">
    <source>
        <dbReference type="EMBL" id="MFC5847119.1"/>
    </source>
</evidence>
<proteinExistence type="predicted"/>
<sequence>MGEGKPMSTPTTPATSSGSADETQGTNTNLSPELQGGAATGADRAATGEIAGQHAGGSLPDALAAQTDAARQTDNSGMLRPQGDDEGSAVIGQSGEARNEE</sequence>
<dbReference type="EMBL" id="JBHSOH010000003">
    <property type="protein sequence ID" value="MFC5847119.1"/>
    <property type="molecule type" value="Genomic_DNA"/>
</dbReference>
<organism evidence="2 3">
    <name type="scientific">Deinococcus petrolearius</name>
    <dbReference type="NCBI Taxonomy" id="1751295"/>
    <lineage>
        <taxon>Bacteria</taxon>
        <taxon>Thermotogati</taxon>
        <taxon>Deinococcota</taxon>
        <taxon>Deinococci</taxon>
        <taxon>Deinococcales</taxon>
        <taxon>Deinococcaceae</taxon>
        <taxon>Deinococcus</taxon>
    </lineage>
</organism>
<accession>A0ABW1DH60</accession>
<protein>
    <submittedName>
        <fullName evidence="2">Uncharacterized protein</fullName>
    </submittedName>
</protein>